<keyword evidence="2" id="KW-1185">Reference proteome</keyword>
<protein>
    <recommendedName>
        <fullName evidence="3">Helix-hairpin-helix domain-containing protein</fullName>
    </recommendedName>
</protein>
<dbReference type="Proteomes" id="UP000634043">
    <property type="component" value="Unassembled WGS sequence"/>
</dbReference>
<organism evidence="1 2">
    <name type="scientific">Pontibacter amylolyticus</name>
    <dbReference type="NCBI Taxonomy" id="1424080"/>
    <lineage>
        <taxon>Bacteria</taxon>
        <taxon>Pseudomonadati</taxon>
        <taxon>Bacteroidota</taxon>
        <taxon>Cytophagia</taxon>
        <taxon>Cytophagales</taxon>
        <taxon>Hymenobacteraceae</taxon>
        <taxon>Pontibacter</taxon>
    </lineage>
</organism>
<reference evidence="2" key="1">
    <citation type="journal article" date="2019" name="Int. J. Syst. Evol. Microbiol.">
        <title>The Global Catalogue of Microorganisms (GCM) 10K type strain sequencing project: providing services to taxonomists for standard genome sequencing and annotation.</title>
        <authorList>
            <consortium name="The Broad Institute Genomics Platform"/>
            <consortium name="The Broad Institute Genome Sequencing Center for Infectious Disease"/>
            <person name="Wu L."/>
            <person name="Ma J."/>
        </authorList>
    </citation>
    <scope>NUCLEOTIDE SEQUENCE [LARGE SCALE GENOMIC DNA]</scope>
    <source>
        <strain evidence="2">CGMCC 1.12749</strain>
    </source>
</reference>
<gene>
    <name evidence="1" type="ORF">GCM10011323_27740</name>
</gene>
<dbReference type="InterPro" id="IPR010994">
    <property type="entry name" value="RuvA_2-like"/>
</dbReference>
<comment type="caution">
    <text evidence="1">The sequence shown here is derived from an EMBL/GenBank/DDBJ whole genome shotgun (WGS) entry which is preliminary data.</text>
</comment>
<dbReference type="EMBL" id="BMFP01000005">
    <property type="protein sequence ID" value="GGG22217.1"/>
    <property type="molecule type" value="Genomic_DNA"/>
</dbReference>
<accession>A0ABQ1WCG7</accession>
<sequence>MKQGIATDFRYNMHRLHLRLASGMKWIATVPGDGLQDEPRIQAGVKQGIAANFIKRSIATFFLLLCSCLPLQGQDYPRQTFDFDLFVQELFAQQEDENVPYEDFYETLFQYFQRPIDLNRTTPEELASLYILSRPQIASFFRHIRENGPLLSIYELQAIPDFDLMTIYKLVYFVRVDDAGLNADQRPLWQRIVGEDNNALLLRYERTLQERRGYTSVDTTSRSTTRYLGSPDKVLMRYRVSHTRDYSLGFTAEKDAGEQFTWDPGTRRYGFDFYSAHLQLYNKGKFKTIALGDYQLQFGQGLLLSSGYTVGKGSETITTVSRPNVGIRPYSSVLEHAFYRGAAATYTLGRVDVTGFYSSKRVDANLQAQLDTVENFDDFFTGIQTTGFHRTPTELANRKRVQEQIVGGNATYQNRNRTLLAGITAMATTYSSPIQKAGLPYQRFEFGGTSNYNLGTHYAYTWQNVYLFGETALSKSGGLGTVNGLTANLSNKVELAMLYRYYARDFHTFYGNGFGEGTRNINEQGFYTGIKIKPFPKWELTAYYDRFRFPWLRYRVDAPSQGDEYMLRLYFRPNRQSSLYAQFRAESKGRNVADISTSIDYVGQANRKNYLLYYEFTPTPVVNLRSRVQFSSFELESPQTTGYFISQDINFNFNKIRLSTRYAIFDTDDYETRQYAFERDVLYAFSIPAFSGRGTRTYALLQFRPMRRLDVWVKYALTHYRDQRTIGSGLETIEGPRRSDIRVQTRYRF</sequence>
<evidence type="ECO:0000313" key="1">
    <source>
        <dbReference type="EMBL" id="GGG22217.1"/>
    </source>
</evidence>
<evidence type="ECO:0000313" key="2">
    <source>
        <dbReference type="Proteomes" id="UP000634043"/>
    </source>
</evidence>
<dbReference type="SUPFAM" id="SSF47781">
    <property type="entry name" value="RuvA domain 2-like"/>
    <property type="match status" value="1"/>
</dbReference>
<evidence type="ECO:0008006" key="3">
    <source>
        <dbReference type="Google" id="ProtNLM"/>
    </source>
</evidence>
<proteinExistence type="predicted"/>
<name>A0ABQ1WCG7_9BACT</name>